<dbReference type="GO" id="GO:0016887">
    <property type="term" value="F:ATP hydrolysis activity"/>
    <property type="evidence" value="ECO:0007669"/>
    <property type="project" value="InterPro"/>
</dbReference>
<dbReference type="PANTHER" id="PTHR35894:SF1">
    <property type="entry name" value="PHOSPHORIBULOKINASE _ URIDINE KINASE FAMILY"/>
    <property type="match status" value="1"/>
</dbReference>
<accession>A0A832J7M6</accession>
<dbReference type="Pfam" id="PF13401">
    <property type="entry name" value="AAA_22"/>
    <property type="match status" value="1"/>
</dbReference>
<dbReference type="Gene3D" id="3.40.50.300">
    <property type="entry name" value="P-loop containing nucleotide triphosphate hydrolases"/>
    <property type="match status" value="1"/>
</dbReference>
<dbReference type="InterPro" id="IPR049945">
    <property type="entry name" value="AAA_22"/>
</dbReference>
<dbReference type="InterPro" id="IPR007730">
    <property type="entry name" value="SPOR-like_dom"/>
</dbReference>
<sequence>MAEDQQTIPKLSERFSGLFGVEEAAMELSEDRSPKTIYIEESRKLNLNKLLHLAPYSEVLLLLGEPAVGRTSLLKAFIERAATTWRISFVTATAVMDGVAFLRQIGLGFEHSLDNVNSTTDLLWELDRYLQALGRSGRRAIIIIDDAHLLTDDVILLAEKILRDERTDNSVSLIVSMRKDQAAKLDRFALLKERLAYTLTLEPFSQKEVDGYLRHRMHETVPQLDEFLSPALVADIHRKSGGIPEKINALAHNALTKKDSVNLSGGDRGLLLKLMGLVLAAAAIGGVLYFQDEINQIFAVPAESARTTTDTPIRTDSRLASAVPDAADAQVLMAIRAAGRDAAAAKQKDSEAEQTAVMADAVEERLPAATEQPELMAEEVVVEAFAVEPKLGLDEVEGIKPVAEPVVETAEIVVETVSQVDTQAVTAAIAKVDTEGEEAPAPAPELEWLMRQPENYYTMQMMALVDKPTVLRFVQKHQIAEQSSTYPITRRGKVLTVLVYGSYASRAEANEAAKALPKSWGVGEPWIRRISDARSDLK</sequence>
<evidence type="ECO:0000259" key="1">
    <source>
        <dbReference type="PROSITE" id="PS51724"/>
    </source>
</evidence>
<gene>
    <name evidence="2" type="ORF">ENJ65_06080</name>
</gene>
<dbReference type="Proteomes" id="UP000885832">
    <property type="component" value="Unassembled WGS sequence"/>
</dbReference>
<dbReference type="InterPro" id="IPR027417">
    <property type="entry name" value="P-loop_NTPase"/>
</dbReference>
<comment type="caution">
    <text evidence="2">The sequence shown here is derived from an EMBL/GenBank/DDBJ whole genome shotgun (WGS) entry which is preliminary data.</text>
</comment>
<dbReference type="Pfam" id="PF05036">
    <property type="entry name" value="SPOR"/>
    <property type="match status" value="1"/>
</dbReference>
<proteinExistence type="predicted"/>
<dbReference type="Gene3D" id="3.30.70.1070">
    <property type="entry name" value="Sporulation related repeat"/>
    <property type="match status" value="1"/>
</dbReference>
<dbReference type="InterPro" id="IPR036680">
    <property type="entry name" value="SPOR-like_sf"/>
</dbReference>
<dbReference type="PANTHER" id="PTHR35894">
    <property type="entry name" value="GENERAL SECRETION PATHWAY PROTEIN A-RELATED"/>
    <property type="match status" value="1"/>
</dbReference>
<dbReference type="GO" id="GO:0042834">
    <property type="term" value="F:peptidoglycan binding"/>
    <property type="evidence" value="ECO:0007669"/>
    <property type="project" value="InterPro"/>
</dbReference>
<evidence type="ECO:0000313" key="2">
    <source>
        <dbReference type="EMBL" id="HHJ81184.1"/>
    </source>
</evidence>
<name>A0A832J7M6_9GAMM</name>
<organism evidence="2">
    <name type="scientific">Candidatus Tenderia electrophaga</name>
    <dbReference type="NCBI Taxonomy" id="1748243"/>
    <lineage>
        <taxon>Bacteria</taxon>
        <taxon>Pseudomonadati</taxon>
        <taxon>Pseudomonadota</taxon>
        <taxon>Gammaproteobacteria</taxon>
        <taxon>Candidatus Tenderiales</taxon>
        <taxon>Candidatus Tenderiaceae</taxon>
        <taxon>Candidatus Tenderia</taxon>
    </lineage>
</organism>
<reference evidence="2" key="1">
    <citation type="journal article" date="2020" name="mSystems">
        <title>Genome- and Community-Level Interaction Insights into Carbon Utilization and Element Cycling Functions of Hydrothermarchaeota in Hydrothermal Sediment.</title>
        <authorList>
            <person name="Zhou Z."/>
            <person name="Liu Y."/>
            <person name="Xu W."/>
            <person name="Pan J."/>
            <person name="Luo Z.H."/>
            <person name="Li M."/>
        </authorList>
    </citation>
    <scope>NUCLEOTIDE SEQUENCE [LARGE SCALE GENOMIC DNA]</scope>
    <source>
        <strain evidence="2">HyVt-505</strain>
    </source>
</reference>
<dbReference type="PROSITE" id="PS51724">
    <property type="entry name" value="SPOR"/>
    <property type="match status" value="1"/>
</dbReference>
<feature type="domain" description="SPOR" evidence="1">
    <location>
        <begin position="451"/>
        <end position="529"/>
    </location>
</feature>
<protein>
    <recommendedName>
        <fullName evidence="1">SPOR domain-containing protein</fullName>
    </recommendedName>
</protein>
<dbReference type="InterPro" id="IPR052026">
    <property type="entry name" value="ExeA_AAA_ATPase_DNA-bind"/>
</dbReference>
<dbReference type="SUPFAM" id="SSF52540">
    <property type="entry name" value="P-loop containing nucleoside triphosphate hydrolases"/>
    <property type="match status" value="1"/>
</dbReference>
<dbReference type="EMBL" id="DRNF01000382">
    <property type="protein sequence ID" value="HHJ81184.1"/>
    <property type="molecule type" value="Genomic_DNA"/>
</dbReference>
<dbReference type="AlphaFoldDB" id="A0A832J7M6"/>